<name>A0AAD5ZV20_9POAL</name>
<dbReference type="CDD" id="cd02846">
    <property type="entry name" value="PAZ_argonaute_like"/>
    <property type="match status" value="1"/>
</dbReference>
<protein>
    <recommendedName>
        <fullName evidence="7">Argonaute-like protein</fullName>
    </recommendedName>
</protein>
<dbReference type="Pfam" id="PF02171">
    <property type="entry name" value="Piwi"/>
    <property type="match status" value="1"/>
</dbReference>
<dbReference type="Gene3D" id="3.40.50.2300">
    <property type="match status" value="1"/>
</dbReference>
<dbReference type="InterPro" id="IPR003100">
    <property type="entry name" value="PAZ_dom"/>
</dbReference>
<dbReference type="Pfam" id="PF16486">
    <property type="entry name" value="ArgoN"/>
    <property type="match status" value="1"/>
</dbReference>
<dbReference type="SUPFAM" id="SSF101690">
    <property type="entry name" value="PAZ domain"/>
    <property type="match status" value="1"/>
</dbReference>
<dbReference type="InterPro" id="IPR045246">
    <property type="entry name" value="Piwi_ago-like"/>
</dbReference>
<dbReference type="AlphaFoldDB" id="A0AAD5ZV20"/>
<dbReference type="PROSITE" id="PS50821">
    <property type="entry name" value="PAZ"/>
    <property type="match status" value="1"/>
</dbReference>
<dbReference type="SMART" id="SM00950">
    <property type="entry name" value="Piwi"/>
    <property type="match status" value="1"/>
</dbReference>
<organism evidence="5 6">
    <name type="scientific">Rhynchospora tenuis</name>
    <dbReference type="NCBI Taxonomy" id="198213"/>
    <lineage>
        <taxon>Eukaryota</taxon>
        <taxon>Viridiplantae</taxon>
        <taxon>Streptophyta</taxon>
        <taxon>Embryophyta</taxon>
        <taxon>Tracheophyta</taxon>
        <taxon>Spermatophyta</taxon>
        <taxon>Magnoliopsida</taxon>
        <taxon>Liliopsida</taxon>
        <taxon>Poales</taxon>
        <taxon>Cyperaceae</taxon>
        <taxon>Cyperoideae</taxon>
        <taxon>Rhynchosporeae</taxon>
        <taxon>Rhynchospora</taxon>
    </lineage>
</organism>
<dbReference type="Gene3D" id="2.170.260.10">
    <property type="entry name" value="paz domain"/>
    <property type="match status" value="1"/>
</dbReference>
<evidence type="ECO:0000256" key="1">
    <source>
        <dbReference type="ARBA" id="ARBA00008201"/>
    </source>
</evidence>
<keyword evidence="6" id="KW-1185">Reference proteome</keyword>
<comment type="caution">
    <text evidence="5">The sequence shown here is derived from an EMBL/GenBank/DDBJ whole genome shotgun (WGS) entry which is preliminary data.</text>
</comment>
<evidence type="ECO:0000259" key="4">
    <source>
        <dbReference type="PROSITE" id="PS50822"/>
    </source>
</evidence>
<dbReference type="InterPro" id="IPR003165">
    <property type="entry name" value="Piwi"/>
</dbReference>
<dbReference type="Pfam" id="PF02170">
    <property type="entry name" value="PAZ"/>
    <property type="match status" value="1"/>
</dbReference>
<dbReference type="PROSITE" id="PS50822">
    <property type="entry name" value="PIWI"/>
    <property type="match status" value="1"/>
</dbReference>
<dbReference type="Pfam" id="PF16488">
    <property type="entry name" value="ArgoL2"/>
    <property type="match status" value="1"/>
</dbReference>
<evidence type="ECO:0000259" key="3">
    <source>
        <dbReference type="PROSITE" id="PS50821"/>
    </source>
</evidence>
<evidence type="ECO:0000313" key="6">
    <source>
        <dbReference type="Proteomes" id="UP001210211"/>
    </source>
</evidence>
<dbReference type="CDD" id="cd04657">
    <property type="entry name" value="Piwi_ago-like"/>
    <property type="match status" value="1"/>
</dbReference>
<evidence type="ECO:0008006" key="7">
    <source>
        <dbReference type="Google" id="ProtNLM"/>
    </source>
</evidence>
<dbReference type="Gene3D" id="3.30.420.10">
    <property type="entry name" value="Ribonuclease H-like superfamily/Ribonuclease H"/>
    <property type="match status" value="1"/>
</dbReference>
<dbReference type="InterPro" id="IPR014811">
    <property type="entry name" value="ArgoL1"/>
</dbReference>
<dbReference type="GO" id="GO:0031047">
    <property type="term" value="P:regulatory ncRNA-mediated gene silencing"/>
    <property type="evidence" value="ECO:0007669"/>
    <property type="project" value="UniProtKB-KW"/>
</dbReference>
<dbReference type="InterPro" id="IPR036085">
    <property type="entry name" value="PAZ_dom_sf"/>
</dbReference>
<proteinExistence type="inferred from homology"/>
<dbReference type="InterPro" id="IPR032472">
    <property type="entry name" value="ArgoL2"/>
</dbReference>
<dbReference type="Proteomes" id="UP001210211">
    <property type="component" value="Unassembled WGS sequence"/>
</dbReference>
<dbReference type="SUPFAM" id="SSF53098">
    <property type="entry name" value="Ribonuclease H-like"/>
    <property type="match status" value="1"/>
</dbReference>
<dbReference type="InterPro" id="IPR036397">
    <property type="entry name" value="RNaseH_sf"/>
</dbReference>
<keyword evidence="2" id="KW-0943">RNA-mediated gene silencing</keyword>
<feature type="domain" description="Piwi" evidence="4">
    <location>
        <begin position="520"/>
        <end position="830"/>
    </location>
</feature>
<dbReference type="SMART" id="SM01163">
    <property type="entry name" value="DUF1785"/>
    <property type="match status" value="1"/>
</dbReference>
<reference evidence="5 6" key="1">
    <citation type="journal article" date="2022" name="Cell">
        <title>Repeat-based holocentromeres influence genome architecture and karyotype evolution.</title>
        <authorList>
            <person name="Hofstatter P.G."/>
            <person name="Thangavel G."/>
            <person name="Lux T."/>
            <person name="Neumann P."/>
            <person name="Vondrak T."/>
            <person name="Novak P."/>
            <person name="Zhang M."/>
            <person name="Costa L."/>
            <person name="Castellani M."/>
            <person name="Scott A."/>
            <person name="Toegelov H."/>
            <person name="Fuchs J."/>
            <person name="Mata-Sucre Y."/>
            <person name="Dias Y."/>
            <person name="Vanzela A.L.L."/>
            <person name="Huettel B."/>
            <person name="Almeida C.C.S."/>
            <person name="Simkova H."/>
            <person name="Souza G."/>
            <person name="Pedrosa-Harand A."/>
            <person name="Macas J."/>
            <person name="Mayer K.F.X."/>
            <person name="Houben A."/>
            <person name="Marques A."/>
        </authorList>
    </citation>
    <scope>NUCLEOTIDE SEQUENCE [LARGE SCALE GENOMIC DNA]</scope>
    <source>
        <strain evidence="5">RhyTen1mFocal</strain>
    </source>
</reference>
<dbReference type="GO" id="GO:0003723">
    <property type="term" value="F:RNA binding"/>
    <property type="evidence" value="ECO:0007669"/>
    <property type="project" value="InterPro"/>
</dbReference>
<dbReference type="Pfam" id="PF08699">
    <property type="entry name" value="ArgoL1"/>
    <property type="match status" value="1"/>
</dbReference>
<accession>A0AAD5ZV20</accession>
<gene>
    <name evidence="5" type="ORF">LUZ61_008256</name>
</gene>
<dbReference type="EMBL" id="JAMRDG010000001">
    <property type="protein sequence ID" value="KAJ3704551.1"/>
    <property type="molecule type" value="Genomic_DNA"/>
</dbReference>
<comment type="similarity">
    <text evidence="1">Belongs to the argonaute family. Ago subfamily.</text>
</comment>
<feature type="domain" description="PAZ" evidence="3">
    <location>
        <begin position="237"/>
        <end position="351"/>
    </location>
</feature>
<sequence>MVLSSKEQVIMTRTAVGKAGRNINLLSNHFPVRFTSSDTVFYQYTVSMKHENKNVVENKRISRKVIEKMYQTYRSELANKDYIYDGERSLFTVGPLSQSMLEFAVVLEEISARAAGSHSEGHKKRMKRVHKTTLFKVTLTYATKIPLGPIGVALRGGESPEVQGALMVLNVILRQQQARKGCLLVRQSFFNGDPKSFTDLGGGVTACQGLHSSFLATVGGLSLSMDVATTMILTPGPVIDFLIANQNIEEPKQVNWIKAKRMLRNLRIITKHNKMEHKIIGFSEFPCNRQRFLWKVRDDDRECHTVEITVSEYYKRRYQLDLSWSSGYPCLDIGSHRDPIYVPLELCDLIPLQRYTKALSSKQRASLVQQSRQKPQEKSKMISHAVRSNNYDEDPLLAACGIQIEKGMTRLTGRVLPAPILIFGNDVGFIPDHGQWKLSDKILLDPVKIGVWAVVNFSARIDLNYVSREVINCARRKGMRIDHPQALIMEQSLYVERGPIVRVERMFDQLRKELRDKPQFILCILPERKHNDLYGPWKKKCLQEEGIMSQCMCTGKHNEPYFQKLILKINVKLGGINWVLALEDRKEIPLVHQKPTLILGLDVWHGSAGHSDTPSVAAVVGSRCWPSISKYRASVRTQSPKMELMDSLCIPNPNGLGDDGMIREMLFEFYESSKGQKPEQIIIFRDGVSESQFIQVLNIEVDQIIKAYVMMGEGPLPKITVIIAQKNHHTKLFQADTPEKNVPPGTVVDTSIINPRHHNFYMCAHNGIIGTSRPVHYHVLIDEIGFGVDDLQQLVHSLSYVYQRSNSAISIVAPIAYAHHAAVQLSQFIKFEDYASDASSGEGVVAPVPELPRLNTNVQNSMFFC</sequence>
<dbReference type="PANTHER" id="PTHR22891">
    <property type="entry name" value="EUKARYOTIC TRANSLATION INITIATION FACTOR 2C"/>
    <property type="match status" value="1"/>
</dbReference>
<evidence type="ECO:0000313" key="5">
    <source>
        <dbReference type="EMBL" id="KAJ3704551.1"/>
    </source>
</evidence>
<dbReference type="InterPro" id="IPR032474">
    <property type="entry name" value="Argonaute_N"/>
</dbReference>
<dbReference type="InterPro" id="IPR012337">
    <property type="entry name" value="RNaseH-like_sf"/>
</dbReference>
<dbReference type="FunFam" id="3.30.420.10:FF:000091">
    <property type="entry name" value="Protein argonaute 3"/>
    <property type="match status" value="1"/>
</dbReference>
<evidence type="ECO:0000256" key="2">
    <source>
        <dbReference type="ARBA" id="ARBA00023158"/>
    </source>
</evidence>